<sequence>MIKKYLSLLILAVVFLSACEKETRSLKEIEDETIQSYLRTNNLTGFTKDSTGFYFKVISLGTGDVIGYPTFVGVSQTTTSINKSVNYEFSKYNPQFNYVGYITPTSWRESMLNIRKGGELRIITPSYLAFGKDGSGSTLPGNAILDTKLSVANDADRPSYEDALIREYLTENNLTATKDANGIYYNIETLGTGAAITPTSSIKVAYTGKLLTGAIFDQALPANPLTISLANTIEGWKLAVPLIKVGGKIKIYIPSRFGYGANAQSTIPANSILEFEIQVIE</sequence>
<dbReference type="SUPFAM" id="SSF54534">
    <property type="entry name" value="FKBP-like"/>
    <property type="match status" value="2"/>
</dbReference>
<accession>A0ABW5TUL9</accession>
<evidence type="ECO:0000313" key="9">
    <source>
        <dbReference type="EMBL" id="MFD2732967.1"/>
    </source>
</evidence>
<comment type="similarity">
    <text evidence="2 6">Belongs to the FKBP-type PPIase family.</text>
</comment>
<keyword evidence="7" id="KW-0732">Signal</keyword>
<dbReference type="InterPro" id="IPR046357">
    <property type="entry name" value="PPIase_dom_sf"/>
</dbReference>
<dbReference type="PANTHER" id="PTHR43811">
    <property type="entry name" value="FKBP-TYPE PEPTIDYL-PROLYL CIS-TRANS ISOMERASE FKPA"/>
    <property type="match status" value="1"/>
</dbReference>
<comment type="caution">
    <text evidence="9">The sequence shown here is derived from an EMBL/GenBank/DDBJ whole genome shotgun (WGS) entry which is preliminary data.</text>
</comment>
<dbReference type="Gene3D" id="3.10.50.40">
    <property type="match status" value="2"/>
</dbReference>
<dbReference type="RefSeq" id="WP_379048009.1">
    <property type="nucleotide sequence ID" value="NZ_JBHSKW010000069.1"/>
</dbReference>
<dbReference type="GO" id="GO:0003755">
    <property type="term" value="F:peptidyl-prolyl cis-trans isomerase activity"/>
    <property type="evidence" value="ECO:0007669"/>
    <property type="project" value="UniProtKB-EC"/>
</dbReference>
<keyword evidence="4 5" id="KW-0413">Isomerase</keyword>
<feature type="domain" description="PPIase FKBP-type" evidence="8">
    <location>
        <begin position="199"/>
        <end position="281"/>
    </location>
</feature>
<keyword evidence="3 5" id="KW-0697">Rotamase</keyword>
<dbReference type="EC" id="5.2.1.8" evidence="6"/>
<dbReference type="PROSITE" id="PS50059">
    <property type="entry name" value="FKBP_PPIASE"/>
    <property type="match status" value="1"/>
</dbReference>
<feature type="signal peptide" evidence="7">
    <location>
        <begin position="1"/>
        <end position="18"/>
    </location>
</feature>
<name>A0ABW5TUL9_9SPHI</name>
<feature type="chain" id="PRO_5047345077" description="Peptidyl-prolyl cis-trans isomerase" evidence="7">
    <location>
        <begin position="19"/>
        <end position="281"/>
    </location>
</feature>
<protein>
    <recommendedName>
        <fullName evidence="6">Peptidyl-prolyl cis-trans isomerase</fullName>
        <ecNumber evidence="6">5.2.1.8</ecNumber>
    </recommendedName>
</protein>
<dbReference type="Proteomes" id="UP001597546">
    <property type="component" value="Unassembled WGS sequence"/>
</dbReference>
<evidence type="ECO:0000256" key="5">
    <source>
        <dbReference type="PROSITE-ProRule" id="PRU00277"/>
    </source>
</evidence>
<evidence type="ECO:0000259" key="8">
    <source>
        <dbReference type="PROSITE" id="PS50059"/>
    </source>
</evidence>
<keyword evidence="10" id="KW-1185">Reference proteome</keyword>
<gene>
    <name evidence="9" type="ORF">ACFSSE_14750</name>
</gene>
<evidence type="ECO:0000256" key="7">
    <source>
        <dbReference type="SAM" id="SignalP"/>
    </source>
</evidence>
<evidence type="ECO:0000313" key="10">
    <source>
        <dbReference type="Proteomes" id="UP001597546"/>
    </source>
</evidence>
<dbReference type="Pfam" id="PF00254">
    <property type="entry name" value="FKBP_C"/>
    <property type="match status" value="1"/>
</dbReference>
<evidence type="ECO:0000256" key="3">
    <source>
        <dbReference type="ARBA" id="ARBA00023110"/>
    </source>
</evidence>
<dbReference type="PANTHER" id="PTHR43811:SF19">
    <property type="entry name" value="39 KDA FK506-BINDING NUCLEAR PROTEIN"/>
    <property type="match status" value="1"/>
</dbReference>
<reference evidence="10" key="1">
    <citation type="journal article" date="2019" name="Int. J. Syst. Evol. Microbiol.">
        <title>The Global Catalogue of Microorganisms (GCM) 10K type strain sequencing project: providing services to taxonomists for standard genome sequencing and annotation.</title>
        <authorList>
            <consortium name="The Broad Institute Genomics Platform"/>
            <consortium name="The Broad Institute Genome Sequencing Center for Infectious Disease"/>
            <person name="Wu L."/>
            <person name="Ma J."/>
        </authorList>
    </citation>
    <scope>NUCLEOTIDE SEQUENCE [LARGE SCALE GENOMIC DNA]</scope>
    <source>
        <strain evidence="10">KCTC 42456</strain>
    </source>
</reference>
<proteinExistence type="inferred from homology"/>
<comment type="catalytic activity">
    <reaction evidence="1 5 6">
        <text>[protein]-peptidylproline (omega=180) = [protein]-peptidylproline (omega=0)</text>
        <dbReference type="Rhea" id="RHEA:16237"/>
        <dbReference type="Rhea" id="RHEA-COMP:10747"/>
        <dbReference type="Rhea" id="RHEA-COMP:10748"/>
        <dbReference type="ChEBI" id="CHEBI:83833"/>
        <dbReference type="ChEBI" id="CHEBI:83834"/>
        <dbReference type="EC" id="5.2.1.8"/>
    </reaction>
</comment>
<evidence type="ECO:0000256" key="2">
    <source>
        <dbReference type="ARBA" id="ARBA00006577"/>
    </source>
</evidence>
<organism evidence="9 10">
    <name type="scientific">Pedobacter alpinus</name>
    <dbReference type="NCBI Taxonomy" id="1590643"/>
    <lineage>
        <taxon>Bacteria</taxon>
        <taxon>Pseudomonadati</taxon>
        <taxon>Bacteroidota</taxon>
        <taxon>Sphingobacteriia</taxon>
        <taxon>Sphingobacteriales</taxon>
        <taxon>Sphingobacteriaceae</taxon>
        <taxon>Pedobacter</taxon>
    </lineage>
</organism>
<evidence type="ECO:0000256" key="6">
    <source>
        <dbReference type="RuleBase" id="RU003915"/>
    </source>
</evidence>
<evidence type="ECO:0000256" key="1">
    <source>
        <dbReference type="ARBA" id="ARBA00000971"/>
    </source>
</evidence>
<evidence type="ECO:0000256" key="4">
    <source>
        <dbReference type="ARBA" id="ARBA00023235"/>
    </source>
</evidence>
<dbReference type="InterPro" id="IPR001179">
    <property type="entry name" value="PPIase_FKBP_dom"/>
</dbReference>
<dbReference type="PROSITE" id="PS51257">
    <property type="entry name" value="PROKAR_LIPOPROTEIN"/>
    <property type="match status" value="1"/>
</dbReference>
<dbReference type="EMBL" id="JBHULV010000050">
    <property type="protein sequence ID" value="MFD2732967.1"/>
    <property type="molecule type" value="Genomic_DNA"/>
</dbReference>